<keyword evidence="4 5" id="KW-0663">Pyridoxal phosphate</keyword>
<dbReference type="GO" id="GO:0004124">
    <property type="term" value="F:cysteine synthase activity"/>
    <property type="evidence" value="ECO:0007669"/>
    <property type="project" value="TreeGrafter"/>
</dbReference>
<dbReference type="GO" id="GO:0006535">
    <property type="term" value="P:cysteine biosynthetic process from serine"/>
    <property type="evidence" value="ECO:0007669"/>
    <property type="project" value="TreeGrafter"/>
</dbReference>
<dbReference type="PANTHER" id="PTHR43797">
    <property type="entry name" value="HOMOCYSTEINE/CYSTEINE SYNTHASE"/>
    <property type="match status" value="1"/>
</dbReference>
<dbReference type="GO" id="GO:0019346">
    <property type="term" value="P:transsulfuration"/>
    <property type="evidence" value="ECO:0007669"/>
    <property type="project" value="InterPro"/>
</dbReference>
<dbReference type="SUPFAM" id="SSF53383">
    <property type="entry name" value="PLP-dependent transferases"/>
    <property type="match status" value="1"/>
</dbReference>
<evidence type="ECO:0000256" key="7">
    <source>
        <dbReference type="SAM" id="MobiDB-lite"/>
    </source>
</evidence>
<dbReference type="PATRIC" id="fig|670052.7.peg.741"/>
<gene>
    <name evidence="8" type="ORF">PA27867_0715</name>
</gene>
<comment type="similarity">
    <text evidence="2 6">Belongs to the trans-sulfuration enzymes family.</text>
</comment>
<accession>A0A1B1BGJ6</accession>
<dbReference type="PIRSF" id="PIRSF001434">
    <property type="entry name" value="CGS"/>
    <property type="match status" value="1"/>
</dbReference>
<dbReference type="CDD" id="cd00614">
    <property type="entry name" value="CGS_like"/>
    <property type="match status" value="1"/>
</dbReference>
<proteinExistence type="inferred from homology"/>
<dbReference type="InterPro" id="IPR015422">
    <property type="entry name" value="PyrdxlP-dep_Trfase_small"/>
</dbReference>
<dbReference type="PANTHER" id="PTHR43797:SF2">
    <property type="entry name" value="HOMOCYSTEINE_CYSTEINE SYNTHASE"/>
    <property type="match status" value="1"/>
</dbReference>
<dbReference type="KEGG" id="cart:PA27867_0715"/>
<evidence type="ECO:0000256" key="4">
    <source>
        <dbReference type="ARBA" id="ARBA00022898"/>
    </source>
</evidence>
<evidence type="ECO:0000256" key="2">
    <source>
        <dbReference type="ARBA" id="ARBA00009077"/>
    </source>
</evidence>
<dbReference type="OrthoDB" id="9780685at2"/>
<feature type="modified residue" description="N6-(pyridoxal phosphate)lysine" evidence="5">
    <location>
        <position position="211"/>
    </location>
</feature>
<dbReference type="GO" id="GO:0030170">
    <property type="term" value="F:pyridoxal phosphate binding"/>
    <property type="evidence" value="ECO:0007669"/>
    <property type="project" value="InterPro"/>
</dbReference>
<keyword evidence="9" id="KW-1185">Reference proteome</keyword>
<evidence type="ECO:0000256" key="6">
    <source>
        <dbReference type="RuleBase" id="RU362118"/>
    </source>
</evidence>
<dbReference type="EMBL" id="CP016282">
    <property type="protein sequence ID" value="ANP71682.1"/>
    <property type="molecule type" value="Genomic_DNA"/>
</dbReference>
<dbReference type="AlphaFoldDB" id="A0A1B1BGJ6"/>
<dbReference type="NCBIfam" id="TIGR01326">
    <property type="entry name" value="OAH_OAS_sulfhy"/>
    <property type="match status" value="1"/>
</dbReference>
<evidence type="ECO:0000256" key="3">
    <source>
        <dbReference type="ARBA" id="ARBA00022679"/>
    </source>
</evidence>
<dbReference type="Pfam" id="PF01053">
    <property type="entry name" value="Cys_Met_Meta_PP"/>
    <property type="match status" value="1"/>
</dbReference>
<evidence type="ECO:0000256" key="1">
    <source>
        <dbReference type="ARBA" id="ARBA00001933"/>
    </source>
</evidence>
<dbReference type="InterPro" id="IPR006235">
    <property type="entry name" value="OAc-hSer/O-AcSer_sulfhydrylase"/>
</dbReference>
<dbReference type="GO" id="GO:0071269">
    <property type="term" value="P:L-homocysteine biosynthetic process"/>
    <property type="evidence" value="ECO:0007669"/>
    <property type="project" value="TreeGrafter"/>
</dbReference>
<dbReference type="FunFam" id="3.40.640.10:FF:000035">
    <property type="entry name" value="O-succinylhomoserine sulfhydrylase"/>
    <property type="match status" value="1"/>
</dbReference>
<sequence length="442" mass="46792">MSDSADWKFETKQVHSGARPDPVTNARATPIYQTTSYVFNSAEHAQNLFALAEFGNIYTRIQNPTQAVVEERVAALEGGTGALLLASGQSASTFAVLNIAQAGDHIVSSSSIYGGTYNLFKYTLAKLGIETTFVEDQDDAAEWARAVRPNTKLFFAETIGNPKINVLDIALVAEVAHTNGVPLIVDNTIATPYLIRPFEHGADIIVHSATKFLGGHGTVIGGVIVDGGLFEWTANVEKFPGLTEPDPSYHGASYTAAVGDGLAYIIKARVQLLRDLGSAIAPASAWQLIQGIETLSLRIERHVSNTQTIAEFLENHPDIASVNYAGLPSSPWYATANTYAPLGVGAVLSFELKGGVDAGRALVDNLTLFSHLANIGDVRSLVIHPASTTHAQLTPEQQLTAGVTPGLVRLSVGIENVADLQADLEAGLAAARAVVQASRANA</sequence>
<dbReference type="InterPro" id="IPR015421">
    <property type="entry name" value="PyrdxlP-dep_Trfase_major"/>
</dbReference>
<dbReference type="GO" id="GO:0005737">
    <property type="term" value="C:cytoplasm"/>
    <property type="evidence" value="ECO:0007669"/>
    <property type="project" value="TreeGrafter"/>
</dbReference>
<dbReference type="GO" id="GO:0003961">
    <property type="term" value="F:O-acetylhomoserine aminocarboxypropyltransferase activity"/>
    <property type="evidence" value="ECO:0007669"/>
    <property type="project" value="TreeGrafter"/>
</dbReference>
<dbReference type="InterPro" id="IPR054542">
    <property type="entry name" value="Cys_met_metab_PP"/>
</dbReference>
<dbReference type="Gene3D" id="3.90.1150.10">
    <property type="entry name" value="Aspartate Aminotransferase, domain 1"/>
    <property type="match status" value="1"/>
</dbReference>
<dbReference type="PROSITE" id="PS00868">
    <property type="entry name" value="CYS_MET_METAB_PP"/>
    <property type="match status" value="1"/>
</dbReference>
<dbReference type="STRING" id="670052.PA27867_0715"/>
<dbReference type="InterPro" id="IPR015424">
    <property type="entry name" value="PyrdxlP-dep_Trfase"/>
</dbReference>
<dbReference type="NCBIfam" id="NF005872">
    <property type="entry name" value="PRK07812.1"/>
    <property type="match status" value="1"/>
</dbReference>
<keyword evidence="3 8" id="KW-0808">Transferase</keyword>
<dbReference type="InterPro" id="IPR000277">
    <property type="entry name" value="Cys/Met-Metab_PyrdxlP-dep_enz"/>
</dbReference>
<comment type="cofactor">
    <cofactor evidence="1 6">
        <name>pyridoxal 5'-phosphate</name>
        <dbReference type="ChEBI" id="CHEBI:597326"/>
    </cofactor>
</comment>
<reference evidence="8 9" key="1">
    <citation type="submission" date="2016-06" db="EMBL/GenBank/DDBJ databases">
        <title>Genome sequencing of Cryobacterium arcticum PAMC 27867.</title>
        <authorList>
            <person name="Lee J."/>
            <person name="Kim O.-S."/>
        </authorList>
    </citation>
    <scope>NUCLEOTIDE SEQUENCE [LARGE SCALE GENOMIC DNA]</scope>
    <source>
        <strain evidence="8 9">PAMC 27867</strain>
    </source>
</reference>
<evidence type="ECO:0000313" key="9">
    <source>
        <dbReference type="Proteomes" id="UP000092582"/>
    </source>
</evidence>
<evidence type="ECO:0000256" key="5">
    <source>
        <dbReference type="PIRSR" id="PIRSR001434-2"/>
    </source>
</evidence>
<evidence type="ECO:0000313" key="8">
    <source>
        <dbReference type="EMBL" id="ANP71682.1"/>
    </source>
</evidence>
<feature type="compositionally biased region" description="Basic and acidic residues" evidence="7">
    <location>
        <begin position="1"/>
        <end position="13"/>
    </location>
</feature>
<dbReference type="Gene3D" id="3.40.640.10">
    <property type="entry name" value="Type I PLP-dependent aspartate aminotransferase-like (Major domain)"/>
    <property type="match status" value="1"/>
</dbReference>
<protein>
    <submittedName>
        <fullName evidence="8">O-acetylhomoserine aminocarboxypropyltransferase</fullName>
    </submittedName>
</protein>
<name>A0A1B1BGJ6_9MICO</name>
<dbReference type="Proteomes" id="UP000092582">
    <property type="component" value="Chromosome 1"/>
</dbReference>
<organism evidence="8 9">
    <name type="scientific">Cryobacterium arcticum</name>
    <dbReference type="NCBI Taxonomy" id="670052"/>
    <lineage>
        <taxon>Bacteria</taxon>
        <taxon>Bacillati</taxon>
        <taxon>Actinomycetota</taxon>
        <taxon>Actinomycetes</taxon>
        <taxon>Micrococcales</taxon>
        <taxon>Microbacteriaceae</taxon>
        <taxon>Cryobacterium</taxon>
    </lineage>
</organism>
<dbReference type="RefSeq" id="WP_066593328.1">
    <property type="nucleotide sequence ID" value="NZ_CP016282.1"/>
</dbReference>
<feature type="region of interest" description="Disordered" evidence="7">
    <location>
        <begin position="1"/>
        <end position="26"/>
    </location>
</feature>